<dbReference type="Pfam" id="PF16201">
    <property type="entry name" value="NopRA1"/>
    <property type="match status" value="1"/>
</dbReference>
<dbReference type="InterPro" id="IPR021714">
    <property type="entry name" value="URB1_N"/>
</dbReference>
<evidence type="ECO:0000313" key="6">
    <source>
        <dbReference type="RefSeq" id="XP_030633813.1"/>
    </source>
</evidence>
<dbReference type="Pfam" id="PF26140">
    <property type="entry name" value="HEAT_URB1"/>
    <property type="match status" value="1"/>
</dbReference>
<dbReference type="PANTHER" id="PTHR13500:SF0">
    <property type="entry name" value="NUCLEOLAR PRE-RIBOSOMAL-ASSOCIATED PROTEIN 1"/>
    <property type="match status" value="1"/>
</dbReference>
<dbReference type="GO" id="GO:0000463">
    <property type="term" value="P:maturation of LSU-rRNA from tricistronic rRNA transcript (SSU-rRNA, 5.8S rRNA, LSU-rRNA)"/>
    <property type="evidence" value="ECO:0007669"/>
    <property type="project" value="TreeGrafter"/>
</dbReference>
<dbReference type="GO" id="GO:0005730">
    <property type="term" value="C:nucleolus"/>
    <property type="evidence" value="ECO:0007669"/>
    <property type="project" value="TreeGrafter"/>
</dbReference>
<feature type="domain" description="URB1 central HEAT repeat" evidence="4">
    <location>
        <begin position="635"/>
        <end position="726"/>
    </location>
</feature>
<evidence type="ECO:0000259" key="2">
    <source>
        <dbReference type="Pfam" id="PF11707"/>
    </source>
</evidence>
<dbReference type="RefSeq" id="XP_030633813.1">
    <property type="nucleotide sequence ID" value="XM_030777953.1"/>
</dbReference>
<feature type="region of interest" description="Disordered" evidence="1">
    <location>
        <begin position="519"/>
        <end position="544"/>
    </location>
</feature>
<accession>A0A6J2VP74</accession>
<feature type="domain" description="URB1 C-terminal" evidence="3">
    <location>
        <begin position="1669"/>
        <end position="1858"/>
    </location>
</feature>
<name>A0A6J2VP74_CHACN</name>
<dbReference type="Pfam" id="PF11707">
    <property type="entry name" value="Npa1"/>
    <property type="match status" value="1"/>
</dbReference>
<keyword evidence="5" id="KW-1185">Reference proteome</keyword>
<reference evidence="6" key="1">
    <citation type="submission" date="2025-08" db="UniProtKB">
        <authorList>
            <consortium name="RefSeq"/>
        </authorList>
    </citation>
    <scope>IDENTIFICATION</scope>
</reference>
<feature type="domain" description="URB1 N-terminal" evidence="2">
    <location>
        <begin position="75"/>
        <end position="389"/>
    </location>
</feature>
<evidence type="ECO:0000259" key="3">
    <source>
        <dbReference type="Pfam" id="PF16201"/>
    </source>
</evidence>
<evidence type="ECO:0000256" key="1">
    <source>
        <dbReference type="SAM" id="MobiDB-lite"/>
    </source>
</evidence>
<dbReference type="PANTHER" id="PTHR13500">
    <property type="entry name" value="NUCLEOLAR PRERIBOSOMAL-ASSOCIATED PROTEIN 1"/>
    <property type="match status" value="1"/>
</dbReference>
<feature type="region of interest" description="Disordered" evidence="1">
    <location>
        <begin position="1"/>
        <end position="26"/>
    </location>
</feature>
<sequence length="2280" mass="255352">MAKKRQSQDSIESKTPQKKSKSDVSEFNGTAFKSMLKDPSKACKGLETFIATAKKLPCADLYDVVEGYIKISVDCAEIFKLLEGDSHAEDETMLVFHSLEMILLRTASDLSHFSMVGSAIVKKITSTHMKLLQTSLFSENHRFVRRCLSFLSAMVSQGTEAAREVFSHIHFSKSLFGLAKRRDKLGRPDIRMAYIQFALSFLVSGDNATIGQILEMKEFLGDILNTGLKEERLSTVSLILSTLKTKVVQNKAISKTQKVRFFTSAILAQIASLYRWNGAADIRTDETKAENPEEAGKSIVRELVHGFLLDLCCSRKHGISFHDPSFGTAGRAGNIVLLQFLVGLKTATEDELVAELVVGVLKECPDLLSRYFKETQYTFTPRVKSVWQDNVTLLKKIYEAQPEVSKAFQTRELVPLPRLLTMVTLTSLPPVCTKAFFTQGLSLSNTVVQHTTLSFMAFILKRAQKNIEYCLDASVWQNSDIYTPALMEEFVALYREALSKVLPDVTTIVSNWQTLMKKEKGGDWGKKGRAEGDPPEEKTKAAEHGQDDPKVILLKALILQVLCLYQRVVPHLITQSKFDFSKLLQGIMLDRGKMKEDVPPILQYQILQLALELPAGKFSWFRLQEVSVTTAGGGERSVFHSLLKMFVSSNERHLKTSTRMLVLKVLRDSGVFEHTWKELELWLNGLVGLESDQQETVIQFLDQVLMRVVCNPHTYTDKVATLVQEAAYLQASLSGQDADAASIPISHIDDVLDMVDVIMEGSDGDVEEFGPSLTDDIIVQTFPFSAVVPAVLEARNKLPATSRDEKGVLYEYLCAVLCDVLHSQRDPLALCLTLQQYDKELHSSENTPPHPSIAALHQYYSKWLPQQSQEALFEACESASVWTAADGFTAFMKTSYSEGLSLLLQDSFKQSLQEALATLTVSQFPIAVNQTLLYIKSSVDSFSLLPKDTSVQIVGSLMGILHDLVIKLQTLEEPGQPEQPVEPQEGAEFFLETSSTSFGDVSKEEVLQTVLKSIFKHPALEQWFLALELGSLPPHSLNPVRLKRLCARLTEDILTLLQSSACSLRDLDSLELIGAFLSASQRSLMRELEEKRDRCPVKESLPVKVFLALHEYMDFSSLKDVVSTLLLLPQETLVAPGDSISASELSVYGQVVLRVLTESMARPSRDGTLILTHTHLRGVTTLFSSCQNRSLEDFLLQVLEKEPSSAKLIPSDVLLRCVERDSPSLRTVGSLLLQNSPAHRLAFEMWCLDPDNLSRVTDNSSGFLCLLNSYLRRISTCSRLGEVRTAALAALRGTLQPRLWCALQREEETVAEDRLTQQVQILSTLIKLAGELADVADVTRDLPAVLRKPEGYERWMLADVVSEKLAECAEEQQESWRKSLLNAALCWLVGAYNSCKEQKNAELEKEEAMLQRVQTLLVRRSSPGDITGSDWNSFVKTGLKYRYRDHVFLSTLNTLLDLMYGDSNASKDLLPLATIHMMATSHSLFLPTMLGAQDDLIISPQAKEALVSVLLTLVKKSPELCNSSHLLVLLGAYGATLSTTDQKLLLLLQEYEKNNVSLVEFQSLLWGLAAVEHHKARKSLGPSLWQQPSSEELLALLTADRMFNSIAHFPQQRRIIPQEGKELIYREEGDGALELGSLYDPCFLLPLFSSMLRPECAVDCLKFVTSHALGFTVAALSSYDPKMRAAAYQVLGSFYQHLEGARFREKRQLLYLLDTVKNGIKKQNLCLPSVLITYVAKVAQQMLKPEEHMYMVLNKFLLGHQYLDLKRVPEFFKLFYSFDLEHKLEREWILSVLEEGVTDRSSYEVCEEQGIYHSLLGFCSSPLCDESTQIQIVRVLKQTAGVTKAAYNLTKAHGILSWSLQIVERKYLDCRLLDAIIELLGMLWFTNLGQKESRAEERNAAAADEPQGSVKCLPLPLINDFQYVLTAIIRHLRIGVHAPQLKLLLQMLASVLRHRGTALRAHADAGWLTLRPQALSCTEALCLLQHWAMLSHNASLVSSLKTLGSQQRVKELLGSVTERPRGRGSSAKLHRHHPTEQVDGIDGEAEKNEQFMLEDCKPFLRSILTYWAPGPIPACTSPEPRLNSDPSPVDKPDTSDLVTDAALLLMKWTLQSLTESSYDETETAGFLKWVQTVLKLHKGVAHRLLRDTAVKLDFIRLYHKVCEDQTQGRDSRRIETVRLFTSIMLELIEAQGVPPGDLYHTVLATCLSKTARDDPGEEVGLRLLSLYIHELWSGAKMPELFLSHLRLLTKDQEKGPKQTTSSITRICRDILSALHSSMQS</sequence>
<protein>
    <submittedName>
        <fullName evidence="6">Nucleolar pre-ribosomal-associated protein 1</fullName>
    </submittedName>
</protein>
<dbReference type="Proteomes" id="UP000504632">
    <property type="component" value="Chromosome 6"/>
</dbReference>
<dbReference type="InterPro" id="IPR059018">
    <property type="entry name" value="HEAT_URB1"/>
</dbReference>
<dbReference type="InParanoid" id="A0A6J2VP74"/>
<gene>
    <name evidence="6" type="primary">urb1</name>
</gene>
<dbReference type="InterPro" id="IPR032436">
    <property type="entry name" value="URB1_C"/>
</dbReference>
<evidence type="ECO:0000313" key="5">
    <source>
        <dbReference type="Proteomes" id="UP000504632"/>
    </source>
</evidence>
<dbReference type="GO" id="GO:0000466">
    <property type="term" value="P:maturation of 5.8S rRNA from tricistronic rRNA transcript (SSU-rRNA, 5.8S rRNA, LSU-rRNA)"/>
    <property type="evidence" value="ECO:0007669"/>
    <property type="project" value="TreeGrafter"/>
</dbReference>
<organism evidence="5 6">
    <name type="scientific">Chanos chanos</name>
    <name type="common">Milkfish</name>
    <name type="synonym">Mugil chanos</name>
    <dbReference type="NCBI Taxonomy" id="29144"/>
    <lineage>
        <taxon>Eukaryota</taxon>
        <taxon>Metazoa</taxon>
        <taxon>Chordata</taxon>
        <taxon>Craniata</taxon>
        <taxon>Vertebrata</taxon>
        <taxon>Euteleostomi</taxon>
        <taxon>Actinopterygii</taxon>
        <taxon>Neopterygii</taxon>
        <taxon>Teleostei</taxon>
        <taxon>Ostariophysi</taxon>
        <taxon>Gonorynchiformes</taxon>
        <taxon>Chanidae</taxon>
        <taxon>Chanos</taxon>
    </lineage>
</organism>
<dbReference type="GeneID" id="115814981"/>
<dbReference type="OrthoDB" id="72892at2759"/>
<dbReference type="CTD" id="9875"/>
<evidence type="ECO:0000259" key="4">
    <source>
        <dbReference type="Pfam" id="PF26140"/>
    </source>
</evidence>
<dbReference type="InterPro" id="IPR039844">
    <property type="entry name" value="URB1"/>
</dbReference>
<proteinExistence type="predicted"/>